<gene>
    <name evidence="1" type="primary">NCL1_27094</name>
    <name evidence="1" type="ORF">TNCV_3536211</name>
</gene>
<proteinExistence type="predicted"/>
<reference evidence="1" key="1">
    <citation type="submission" date="2020-08" db="EMBL/GenBank/DDBJ databases">
        <title>Multicomponent nature underlies the extraordinary mechanical properties of spider dragline silk.</title>
        <authorList>
            <person name="Kono N."/>
            <person name="Nakamura H."/>
            <person name="Mori M."/>
            <person name="Yoshida Y."/>
            <person name="Ohtoshi R."/>
            <person name="Malay A.D."/>
            <person name="Moran D.A.P."/>
            <person name="Tomita M."/>
            <person name="Numata K."/>
            <person name="Arakawa K."/>
        </authorList>
    </citation>
    <scope>NUCLEOTIDE SEQUENCE</scope>
</reference>
<comment type="caution">
    <text evidence="1">The sequence shown here is derived from an EMBL/GenBank/DDBJ whole genome shotgun (WGS) entry which is preliminary data.</text>
</comment>
<dbReference type="EMBL" id="BMAU01021367">
    <property type="protein sequence ID" value="GFY23827.1"/>
    <property type="molecule type" value="Genomic_DNA"/>
</dbReference>
<dbReference type="AlphaFoldDB" id="A0A8X6VWF7"/>
<protein>
    <submittedName>
        <fullName evidence="1">Uncharacterized protein</fullName>
    </submittedName>
</protein>
<keyword evidence="2" id="KW-1185">Reference proteome</keyword>
<evidence type="ECO:0000313" key="1">
    <source>
        <dbReference type="EMBL" id="GFY23827.1"/>
    </source>
</evidence>
<organism evidence="1 2">
    <name type="scientific">Trichonephila clavipes</name>
    <name type="common">Golden silk orbweaver</name>
    <name type="synonym">Nephila clavipes</name>
    <dbReference type="NCBI Taxonomy" id="2585209"/>
    <lineage>
        <taxon>Eukaryota</taxon>
        <taxon>Metazoa</taxon>
        <taxon>Ecdysozoa</taxon>
        <taxon>Arthropoda</taxon>
        <taxon>Chelicerata</taxon>
        <taxon>Arachnida</taxon>
        <taxon>Araneae</taxon>
        <taxon>Araneomorphae</taxon>
        <taxon>Entelegynae</taxon>
        <taxon>Araneoidea</taxon>
        <taxon>Nephilidae</taxon>
        <taxon>Trichonephila</taxon>
    </lineage>
</organism>
<accession>A0A8X6VWF7</accession>
<sequence>MWFKILLPNQHHPLATMVGKDGKIYFRLVDVGTLRGQSNVYKFTKRFDTLVIQGKDVLPVHKSYPVMTQKSKLVTPDVVFNILNAELSSLATSLNVGVALVEGNLMVESYKLSPVLHVQDSPVPRSVLVRKWVQDFIEKVMRQTGAPVECPAVPWMDF</sequence>
<name>A0A8X6VWF7_TRICX</name>
<dbReference type="Proteomes" id="UP000887159">
    <property type="component" value="Unassembled WGS sequence"/>
</dbReference>
<evidence type="ECO:0000313" key="2">
    <source>
        <dbReference type="Proteomes" id="UP000887159"/>
    </source>
</evidence>